<protein>
    <recommendedName>
        <fullName evidence="3">Nucleotidyl transferase AbiEii/AbiGii toxin family protein</fullName>
    </recommendedName>
</protein>
<dbReference type="OrthoDB" id="9808443at2"/>
<dbReference type="EMBL" id="LR130778">
    <property type="protein sequence ID" value="VDN47131.1"/>
    <property type="molecule type" value="Genomic_DNA"/>
</dbReference>
<dbReference type="KEGG" id="cbar:PATL70BA_1251"/>
<name>A0A3P7PVB3_9FIRM</name>
<gene>
    <name evidence="1" type="ORF">PATL70BA_1251</name>
</gene>
<dbReference type="Pfam" id="PF08843">
    <property type="entry name" value="AbiEii"/>
    <property type="match status" value="1"/>
</dbReference>
<evidence type="ECO:0000313" key="1">
    <source>
        <dbReference type="EMBL" id="VDN47131.1"/>
    </source>
</evidence>
<evidence type="ECO:0008006" key="3">
    <source>
        <dbReference type="Google" id="ProtNLM"/>
    </source>
</evidence>
<sequence>MKNEKSILQKLKNRARVKRLPYQLVLQLFCQEEFLRRLSVSEFKENLILKGGLFLFSYNGFEGRPTMDIDFLAKNISDSQVEMKDVIEKIMKQDGDNQYIDFMINAVENITEQKAYHGVRIKMVGIIGNTRTPFDIDIGIGDVIVPSINMIEIPTQLDGYRRPVLRSYSLESTIAEKLEAMFSRMETTSRMKDYYDIYYLAIHYEFEGAVLKAAINETFINRKANCDSKSLTRIKSMHENEDMSRRWRVFVRKSLNADIEFDAVISVVVEFVSKPIESIEAEVIFDKSWNPDTGWK</sequence>
<organism evidence="1 2">
    <name type="scientific">Petrocella atlantisensis</name>
    <dbReference type="NCBI Taxonomy" id="2173034"/>
    <lineage>
        <taxon>Bacteria</taxon>
        <taxon>Bacillati</taxon>
        <taxon>Bacillota</taxon>
        <taxon>Clostridia</taxon>
        <taxon>Lachnospirales</taxon>
        <taxon>Vallitaleaceae</taxon>
        <taxon>Petrocella</taxon>
    </lineage>
</organism>
<dbReference type="AlphaFoldDB" id="A0A3P7PVB3"/>
<keyword evidence="2" id="KW-1185">Reference proteome</keyword>
<reference evidence="1 2" key="1">
    <citation type="submission" date="2018-09" db="EMBL/GenBank/DDBJ databases">
        <authorList>
            <person name="Postec A."/>
        </authorList>
    </citation>
    <scope>NUCLEOTIDE SEQUENCE [LARGE SCALE GENOMIC DNA]</scope>
    <source>
        <strain evidence="1">70B-A</strain>
    </source>
</reference>
<accession>A0A3P7PVB3</accession>
<evidence type="ECO:0000313" key="2">
    <source>
        <dbReference type="Proteomes" id="UP000279029"/>
    </source>
</evidence>
<proteinExistence type="predicted"/>
<dbReference type="InterPro" id="IPR014942">
    <property type="entry name" value="AbiEii"/>
</dbReference>
<dbReference type="RefSeq" id="WP_125136512.1">
    <property type="nucleotide sequence ID" value="NZ_LR130778.1"/>
</dbReference>
<dbReference type="Proteomes" id="UP000279029">
    <property type="component" value="Chromosome"/>
</dbReference>